<evidence type="ECO:0000259" key="5">
    <source>
        <dbReference type="PROSITE" id="PS51094"/>
    </source>
</evidence>
<dbReference type="Proteomes" id="UP000824633">
    <property type="component" value="Chromosome"/>
</dbReference>
<dbReference type="Pfam" id="PF00359">
    <property type="entry name" value="PTS_EIIA_2"/>
    <property type="match status" value="1"/>
</dbReference>
<dbReference type="InterPro" id="IPR002178">
    <property type="entry name" value="PTS_EIIA_type-2_dom"/>
</dbReference>
<dbReference type="PROSITE" id="PS51372">
    <property type="entry name" value="PRD_2"/>
    <property type="match status" value="1"/>
</dbReference>
<dbReference type="RefSeq" id="WP_224035311.1">
    <property type="nucleotide sequence ID" value="NZ_AP024849.1"/>
</dbReference>
<evidence type="ECO:0000313" key="8">
    <source>
        <dbReference type="Proteomes" id="UP000824633"/>
    </source>
</evidence>
<dbReference type="InterPro" id="IPR050661">
    <property type="entry name" value="BglG_antiterminators"/>
</dbReference>
<evidence type="ECO:0000256" key="2">
    <source>
        <dbReference type="ARBA" id="ARBA00023015"/>
    </source>
</evidence>
<dbReference type="Gene3D" id="3.40.930.10">
    <property type="entry name" value="Mannitol-specific EII, Chain A"/>
    <property type="match status" value="1"/>
</dbReference>
<dbReference type="Pfam" id="PF08279">
    <property type="entry name" value="HTH_11"/>
    <property type="match status" value="1"/>
</dbReference>
<keyword evidence="3" id="KW-0010">Activator</keyword>
<evidence type="ECO:0000259" key="6">
    <source>
        <dbReference type="PROSITE" id="PS51372"/>
    </source>
</evidence>
<dbReference type="EMBL" id="AP024849">
    <property type="protein sequence ID" value="BCZ49106.1"/>
    <property type="molecule type" value="Genomic_DNA"/>
</dbReference>
<dbReference type="Pfam" id="PF00874">
    <property type="entry name" value="PRD"/>
    <property type="match status" value="1"/>
</dbReference>
<dbReference type="PANTHER" id="PTHR30185:SF12">
    <property type="entry name" value="TRANSCRIPTIONAL REGULATOR MANR"/>
    <property type="match status" value="1"/>
</dbReference>
<evidence type="ECO:0000256" key="4">
    <source>
        <dbReference type="ARBA" id="ARBA00023163"/>
    </source>
</evidence>
<dbReference type="InterPro" id="IPR013196">
    <property type="entry name" value="HTH_11"/>
</dbReference>
<sequence length="638" mass="74826">MLNERQEKIIMLLKDNKKWMIGKEFSEFLNVSDRTIRSDIAYINLYYEDILIESNVRNGYHLNEELSSNLNIHSENIIPQTSFQRCFYIIHELLLKKNELNLISVKDIVFVSDSSMENDLKEIKKILEPYPTLKLVRHKNYISLEGNEENKRELYANLLMKKIKGNYLNLDSLAVLFPNFDLLAVKELLEDIFEKYNYTVREMEFPIIMTYIGVAIERILCHNYIETDGKNENITGSIEFSIAQEFFENVSKKLNIELKKYENTILASILIGKTQADIKDSKDRALLLNYDYSTNQLVSNILEDIYIQFDVDLRKDEDLRGGLCVHIQQLLERKKKNINVSNLYLDELKHKYPFFFDMAIRVGKLIEDKLNITIDENDISFIEQHLGGALERMNSKNKYRVIMMNPNNQALSSMCIKKIESIFHERIEILGFINYFEKKEVLKVKPDLILTTLPLEHDLNILTVQISIFMSLEDKIKIFKALNLLDSNRFKVNFISDFKTMMEPRFFYFDLDLDTPKKVLSFMSDELYNSGSVKKNFKEAVLKREELFPTSFIYSFAIAHPNIAMSKESKISVALLKKPIQWGEFQVKLVLLLSIQEGKQKMLRTFFDWLGNIVSDSKKLSSLMKTTTYNEFINQIIK</sequence>
<dbReference type="PANTHER" id="PTHR30185">
    <property type="entry name" value="CRYPTIC BETA-GLUCOSIDE BGL OPERON ANTITERMINATOR"/>
    <property type="match status" value="1"/>
</dbReference>
<proteinExistence type="predicted"/>
<keyword evidence="2" id="KW-0805">Transcription regulation</keyword>
<accession>A0ABN6J560</accession>
<dbReference type="InterPro" id="IPR036388">
    <property type="entry name" value="WH-like_DNA-bd_sf"/>
</dbReference>
<dbReference type="InterPro" id="IPR011608">
    <property type="entry name" value="PRD"/>
</dbReference>
<dbReference type="SUPFAM" id="SSF55804">
    <property type="entry name" value="Phoshotransferase/anion transport protein"/>
    <property type="match status" value="1"/>
</dbReference>
<dbReference type="SUPFAM" id="SSF63520">
    <property type="entry name" value="PTS-regulatory domain, PRD"/>
    <property type="match status" value="1"/>
</dbReference>
<dbReference type="Gene3D" id="1.10.10.10">
    <property type="entry name" value="Winged helix-like DNA-binding domain superfamily/Winged helix DNA-binding domain"/>
    <property type="match status" value="1"/>
</dbReference>
<dbReference type="InterPro" id="IPR036634">
    <property type="entry name" value="PRD_sf"/>
</dbReference>
<keyword evidence="8" id="KW-1185">Reference proteome</keyword>
<dbReference type="Pfam" id="PF05043">
    <property type="entry name" value="Mga"/>
    <property type="match status" value="1"/>
</dbReference>
<keyword evidence="1" id="KW-0677">Repeat</keyword>
<feature type="domain" description="PRD" evidence="6">
    <location>
        <begin position="289"/>
        <end position="396"/>
    </location>
</feature>
<feature type="domain" description="PTS EIIA type-2" evidence="5">
    <location>
        <begin position="500"/>
        <end position="638"/>
    </location>
</feature>
<evidence type="ECO:0000256" key="3">
    <source>
        <dbReference type="ARBA" id="ARBA00023159"/>
    </source>
</evidence>
<dbReference type="SUPFAM" id="SSF46785">
    <property type="entry name" value="Winged helix' DNA-binding domain"/>
    <property type="match status" value="1"/>
</dbReference>
<reference evidence="8" key="1">
    <citation type="submission" date="2021-07" db="EMBL/GenBank/DDBJ databases">
        <title>Complete genome sequencing of a Clostridium isolate.</title>
        <authorList>
            <person name="Ueki A."/>
            <person name="Tonouchi A."/>
        </authorList>
    </citation>
    <scope>NUCLEOTIDE SEQUENCE [LARGE SCALE GENOMIC DNA]</scope>
    <source>
        <strain evidence="8">C5S11</strain>
    </source>
</reference>
<dbReference type="InterPro" id="IPR016152">
    <property type="entry name" value="PTrfase/Anion_transptr"/>
</dbReference>
<dbReference type="PROSITE" id="PS51094">
    <property type="entry name" value="PTS_EIIA_TYPE_2"/>
    <property type="match status" value="1"/>
</dbReference>
<evidence type="ECO:0000313" key="7">
    <source>
        <dbReference type="EMBL" id="BCZ49106.1"/>
    </source>
</evidence>
<dbReference type="InterPro" id="IPR007737">
    <property type="entry name" value="Mga_HTH"/>
</dbReference>
<organism evidence="7 8">
    <name type="scientific">Clostridium gelidum</name>
    <dbReference type="NCBI Taxonomy" id="704125"/>
    <lineage>
        <taxon>Bacteria</taxon>
        <taxon>Bacillati</taxon>
        <taxon>Bacillota</taxon>
        <taxon>Clostridia</taxon>
        <taxon>Eubacteriales</taxon>
        <taxon>Clostridiaceae</taxon>
        <taxon>Clostridium</taxon>
    </lineage>
</organism>
<keyword evidence="4" id="KW-0804">Transcription</keyword>
<dbReference type="Gene3D" id="1.10.1790.10">
    <property type="entry name" value="PRD domain"/>
    <property type="match status" value="1"/>
</dbReference>
<evidence type="ECO:0000256" key="1">
    <source>
        <dbReference type="ARBA" id="ARBA00022737"/>
    </source>
</evidence>
<gene>
    <name evidence="7" type="primary">licR</name>
    <name evidence="7" type="ORF">psyc5s11_51730</name>
</gene>
<dbReference type="InterPro" id="IPR036390">
    <property type="entry name" value="WH_DNA-bd_sf"/>
</dbReference>
<protein>
    <submittedName>
        <fullName evidence="7">LicABCH operon regulator</fullName>
    </submittedName>
</protein>
<name>A0ABN6J560_9CLOT</name>